<evidence type="ECO:0000259" key="3">
    <source>
        <dbReference type="Pfam" id="PF00248"/>
    </source>
</evidence>
<evidence type="ECO:0000256" key="2">
    <source>
        <dbReference type="ARBA" id="ARBA00023002"/>
    </source>
</evidence>
<dbReference type="Proteomes" id="UP000238479">
    <property type="component" value="Chromosome 4"/>
</dbReference>
<dbReference type="AlphaFoldDB" id="A0A2P6QPK4"/>
<dbReference type="SUPFAM" id="SSF51430">
    <property type="entry name" value="NAD(P)-linked oxidoreductase"/>
    <property type="match status" value="1"/>
</dbReference>
<dbReference type="STRING" id="74649.A0A2P6QPK4"/>
<evidence type="ECO:0000313" key="5">
    <source>
        <dbReference type="Proteomes" id="UP000238479"/>
    </source>
</evidence>
<proteinExistence type="predicted"/>
<keyword evidence="2 4" id="KW-0560">Oxidoreductase</keyword>
<keyword evidence="5" id="KW-1185">Reference proteome</keyword>
<accession>A0A2P6QPK4</accession>
<reference evidence="4 5" key="1">
    <citation type="journal article" date="2018" name="Nat. Genet.">
        <title>The Rosa genome provides new insights in the design of modern roses.</title>
        <authorList>
            <person name="Bendahmane M."/>
        </authorList>
    </citation>
    <scope>NUCLEOTIDE SEQUENCE [LARGE SCALE GENOMIC DNA]</scope>
    <source>
        <strain evidence="5">cv. Old Blush</strain>
    </source>
</reference>
<sequence>MEHKSDIEIPKVKLGSQGLEIGFWICGGLSGIYNAPLSHEAGCSVIKEAFNRGITFYDTADAYGQDHDSEILVGKALKQLPRENVQLATKFGIFQSESFEFSVNGTPEYHRVNVSVPIEDTIGELVNEGKIRYIGLSEASIDTITRAHAVHPITSVQMDYSLWTREIENEIISLCRLVKFSPLNSTISNSSYFINSKTWIRNHASTFTGNLELG</sequence>
<keyword evidence="1" id="KW-0521">NADP</keyword>
<protein>
    <submittedName>
        <fullName evidence="4">Putative perakine reductase</fullName>
        <ecNumber evidence="4">1.1.1.317</ecNumber>
    </submittedName>
</protein>
<dbReference type="EC" id="1.1.1.317" evidence="4"/>
<dbReference type="Gramene" id="PRQ36119">
    <property type="protein sequence ID" value="PRQ36119"/>
    <property type="gene ID" value="RchiOBHm_Chr4g0387921"/>
</dbReference>
<evidence type="ECO:0000256" key="1">
    <source>
        <dbReference type="ARBA" id="ARBA00022857"/>
    </source>
</evidence>
<evidence type="ECO:0000313" key="4">
    <source>
        <dbReference type="EMBL" id="PRQ36119.1"/>
    </source>
</evidence>
<dbReference type="EMBL" id="PDCK01000042">
    <property type="protein sequence ID" value="PRQ36119.1"/>
    <property type="molecule type" value="Genomic_DNA"/>
</dbReference>
<name>A0A2P6QPK4_ROSCH</name>
<dbReference type="InterPro" id="IPR050791">
    <property type="entry name" value="Aldo-Keto_reductase"/>
</dbReference>
<comment type="caution">
    <text evidence="4">The sequence shown here is derived from an EMBL/GenBank/DDBJ whole genome shotgun (WGS) entry which is preliminary data.</text>
</comment>
<dbReference type="PANTHER" id="PTHR43625:SF65">
    <property type="entry name" value="NADP-DEPENDENT OXIDOREDUCTASE DOMAIN-CONTAINING PROTEIN"/>
    <property type="match status" value="1"/>
</dbReference>
<dbReference type="InterPro" id="IPR023210">
    <property type="entry name" value="NADP_OxRdtase_dom"/>
</dbReference>
<dbReference type="PANTHER" id="PTHR43625">
    <property type="entry name" value="AFLATOXIN B1 ALDEHYDE REDUCTASE"/>
    <property type="match status" value="1"/>
</dbReference>
<dbReference type="GO" id="GO:0016491">
    <property type="term" value="F:oxidoreductase activity"/>
    <property type="evidence" value="ECO:0007669"/>
    <property type="project" value="UniProtKB-KW"/>
</dbReference>
<dbReference type="Gene3D" id="3.20.20.100">
    <property type="entry name" value="NADP-dependent oxidoreductase domain"/>
    <property type="match status" value="1"/>
</dbReference>
<organism evidence="4 5">
    <name type="scientific">Rosa chinensis</name>
    <name type="common">China rose</name>
    <dbReference type="NCBI Taxonomy" id="74649"/>
    <lineage>
        <taxon>Eukaryota</taxon>
        <taxon>Viridiplantae</taxon>
        <taxon>Streptophyta</taxon>
        <taxon>Embryophyta</taxon>
        <taxon>Tracheophyta</taxon>
        <taxon>Spermatophyta</taxon>
        <taxon>Magnoliopsida</taxon>
        <taxon>eudicotyledons</taxon>
        <taxon>Gunneridae</taxon>
        <taxon>Pentapetalae</taxon>
        <taxon>rosids</taxon>
        <taxon>fabids</taxon>
        <taxon>Rosales</taxon>
        <taxon>Rosaceae</taxon>
        <taxon>Rosoideae</taxon>
        <taxon>Rosoideae incertae sedis</taxon>
        <taxon>Rosa</taxon>
    </lineage>
</organism>
<feature type="domain" description="NADP-dependent oxidoreductase" evidence="3">
    <location>
        <begin position="110"/>
        <end position="177"/>
    </location>
</feature>
<gene>
    <name evidence="4" type="ORF">RchiOBHm_Chr4g0387921</name>
</gene>
<dbReference type="OMA" id="WIRNHAS"/>
<dbReference type="GO" id="GO:0005737">
    <property type="term" value="C:cytoplasm"/>
    <property type="evidence" value="ECO:0007669"/>
    <property type="project" value="TreeGrafter"/>
</dbReference>
<feature type="domain" description="NADP-dependent oxidoreductase" evidence="3">
    <location>
        <begin position="35"/>
        <end position="91"/>
    </location>
</feature>
<dbReference type="InterPro" id="IPR036812">
    <property type="entry name" value="NAD(P)_OxRdtase_dom_sf"/>
</dbReference>
<dbReference type="Pfam" id="PF00248">
    <property type="entry name" value="Aldo_ket_red"/>
    <property type="match status" value="2"/>
</dbReference>